<reference evidence="4 5" key="1">
    <citation type="journal article" date="2017" name="Front. Microbiol.">
        <title>Genome Sequence of Desulfurella amilsii Strain TR1 and Comparative Genomics of Desulfurellaceae Family.</title>
        <authorList>
            <person name="Florentino A.P."/>
            <person name="Stams A.J."/>
            <person name="Sanchez-Andrea I."/>
        </authorList>
    </citation>
    <scope>NUCLEOTIDE SEQUENCE [LARGE SCALE GENOMIC DNA]</scope>
    <source>
        <strain evidence="4 5">TR1</strain>
    </source>
</reference>
<feature type="chain" id="PRO_5012507628" description="PDZ domain-containing protein" evidence="2">
    <location>
        <begin position="25"/>
        <end position="703"/>
    </location>
</feature>
<evidence type="ECO:0000313" key="5">
    <source>
        <dbReference type="Proteomes" id="UP000194141"/>
    </source>
</evidence>
<dbReference type="InterPro" id="IPR001478">
    <property type="entry name" value="PDZ"/>
</dbReference>
<dbReference type="Pfam" id="PF13414">
    <property type="entry name" value="TPR_11"/>
    <property type="match status" value="1"/>
</dbReference>
<evidence type="ECO:0000313" key="4">
    <source>
        <dbReference type="EMBL" id="OSS42185.1"/>
    </source>
</evidence>
<dbReference type="SUPFAM" id="SSF48452">
    <property type="entry name" value="TPR-like"/>
    <property type="match status" value="2"/>
</dbReference>
<feature type="domain" description="PDZ" evidence="3">
    <location>
        <begin position="336"/>
        <end position="422"/>
    </location>
</feature>
<organism evidence="4 5">
    <name type="scientific">Desulfurella amilsii</name>
    <dbReference type="NCBI Taxonomy" id="1562698"/>
    <lineage>
        <taxon>Bacteria</taxon>
        <taxon>Pseudomonadati</taxon>
        <taxon>Campylobacterota</taxon>
        <taxon>Desulfurellia</taxon>
        <taxon>Desulfurellales</taxon>
        <taxon>Desulfurellaceae</taxon>
        <taxon>Desulfurella</taxon>
    </lineage>
</organism>
<dbReference type="PANTHER" id="PTHR12558">
    <property type="entry name" value="CELL DIVISION CYCLE 16,23,27"/>
    <property type="match status" value="1"/>
</dbReference>
<evidence type="ECO:0000256" key="2">
    <source>
        <dbReference type="SAM" id="SignalP"/>
    </source>
</evidence>
<dbReference type="InterPro" id="IPR019734">
    <property type="entry name" value="TPR_rpt"/>
</dbReference>
<keyword evidence="5" id="KW-1185">Reference proteome</keyword>
<comment type="caution">
    <text evidence="4">The sequence shown here is derived from an EMBL/GenBank/DDBJ whole genome shotgun (WGS) entry which is preliminary data.</text>
</comment>
<keyword evidence="1" id="KW-0802">TPR repeat</keyword>
<dbReference type="InterPro" id="IPR011990">
    <property type="entry name" value="TPR-like_helical_dom_sf"/>
</dbReference>
<dbReference type="OrthoDB" id="220004at2"/>
<protein>
    <recommendedName>
        <fullName evidence="3">PDZ domain-containing protein</fullName>
    </recommendedName>
</protein>
<dbReference type="PROSITE" id="PS50106">
    <property type="entry name" value="PDZ"/>
    <property type="match status" value="1"/>
</dbReference>
<dbReference type="Gene3D" id="2.30.42.10">
    <property type="match status" value="1"/>
</dbReference>
<name>A0A1X4XXE0_9BACT</name>
<dbReference type="RefSeq" id="WP_086034449.1">
    <property type="nucleotide sequence ID" value="NZ_MDSU01000018.1"/>
</dbReference>
<dbReference type="SMART" id="SM00028">
    <property type="entry name" value="TPR"/>
    <property type="match status" value="6"/>
</dbReference>
<dbReference type="SUPFAM" id="SSF50156">
    <property type="entry name" value="PDZ domain-like"/>
    <property type="match status" value="1"/>
</dbReference>
<evidence type="ECO:0000259" key="3">
    <source>
        <dbReference type="PROSITE" id="PS50106"/>
    </source>
</evidence>
<dbReference type="InterPro" id="IPR036034">
    <property type="entry name" value="PDZ_sf"/>
</dbReference>
<gene>
    <name evidence="4" type="ORF">DESAMIL20_1738</name>
</gene>
<dbReference type="AlphaFoldDB" id="A0A1X4XXE0"/>
<feature type="repeat" description="TPR" evidence="1">
    <location>
        <begin position="221"/>
        <end position="254"/>
    </location>
</feature>
<evidence type="ECO:0000256" key="1">
    <source>
        <dbReference type="PROSITE-ProRule" id="PRU00339"/>
    </source>
</evidence>
<dbReference type="CDD" id="cd00136">
    <property type="entry name" value="PDZ_canonical"/>
    <property type="match status" value="1"/>
</dbReference>
<sequence length="703" mass="80507">MKVKPFLFASIWLAVFFMYSCSTTIPHNIKPINLEPPKQVTQTKFSYPATFIVADKILEYTQYNFDIFSVNIKYILPTEFMVLQGVKYYLSPYFKRSDYQVNSLELYGKSHIIIKISPNFLYVKENSGFSKRSLDVVVGIESFIYDDNYLVSKPYNLRLEGNYELTGLFSFFGDEEYSKAAAISIKKDLEQLGQKIDYALNNQNETVSHVNSAIEKNPLDLENYIILANVSLRNGNYKDAISASKMIIKLAPNNIIGYDLLARSYYKNGQIGLAKKIYADAIAQNIIQDAKKYYIKFLIEAKDYDVAKMIIKQSQIPLNPKIIVETLFGVNEYQAAINILKEILDKQQYDGIGINFSNILSNSGYPIVESVNPLSSAVNLVYKDDEVVEINNQSTKNIEIKKVVELIKKESNALNEIVIKRKNSSELIKLSLKTQKLHTPDSFSAYAWMAFGNYFLNNKKDFYEYADLSYKLYLDGNISTIAKALVLIDTNNYDKAVDLLDNVNFLAEANILQAVAYANMKYYNKALTTYRLAQQNHGSVLFDKFKPMFFKAISSFVNENLSTASQLKNQGAYRKSLEYYKAVLDFVDEQNKSKIYSNVESIIAVDPAVVELNEDSKKSFIYAQMYYQENKLDKAIAKLNAVIEKNPFNPNLHHDIALLYAQTQDYKKAIEHMNVYLILLPDANDAQAVKDEMIKWEFKLKVE</sequence>
<dbReference type="PANTHER" id="PTHR12558:SF13">
    <property type="entry name" value="CELL DIVISION CYCLE PROTEIN 27 HOMOLOG"/>
    <property type="match status" value="1"/>
</dbReference>
<keyword evidence="2" id="KW-0732">Signal</keyword>
<dbReference type="Proteomes" id="UP000194141">
    <property type="component" value="Unassembled WGS sequence"/>
</dbReference>
<dbReference type="PROSITE" id="PS51257">
    <property type="entry name" value="PROKAR_LIPOPROTEIN"/>
    <property type="match status" value="1"/>
</dbReference>
<proteinExistence type="predicted"/>
<dbReference type="Gene3D" id="1.25.40.10">
    <property type="entry name" value="Tetratricopeptide repeat domain"/>
    <property type="match status" value="2"/>
</dbReference>
<dbReference type="EMBL" id="MDSU01000018">
    <property type="protein sequence ID" value="OSS42185.1"/>
    <property type="molecule type" value="Genomic_DNA"/>
</dbReference>
<accession>A0A1X4XXE0</accession>
<dbReference type="PROSITE" id="PS50005">
    <property type="entry name" value="TPR"/>
    <property type="match status" value="1"/>
</dbReference>
<dbReference type="STRING" id="1562698.DESAMIL20_1738"/>
<feature type="signal peptide" evidence="2">
    <location>
        <begin position="1"/>
        <end position="24"/>
    </location>
</feature>